<evidence type="ECO:0000256" key="5">
    <source>
        <dbReference type="ARBA" id="ARBA00022984"/>
    </source>
</evidence>
<evidence type="ECO:0000256" key="3">
    <source>
        <dbReference type="ARBA" id="ARBA00022679"/>
    </source>
</evidence>
<evidence type="ECO:0000256" key="1">
    <source>
        <dbReference type="ARBA" id="ARBA00004752"/>
    </source>
</evidence>
<name>A0ABV2H1M4_9HYPH</name>
<organism evidence="9 10">
    <name type="scientific">Pseudorhizobium tarimense</name>
    <dbReference type="NCBI Taxonomy" id="1079109"/>
    <lineage>
        <taxon>Bacteria</taxon>
        <taxon>Pseudomonadati</taxon>
        <taxon>Pseudomonadota</taxon>
        <taxon>Alphaproteobacteria</taxon>
        <taxon>Hyphomicrobiales</taxon>
        <taxon>Rhizobiaceae</taxon>
        <taxon>Rhizobium/Agrobacterium group</taxon>
        <taxon>Pseudorhizobium</taxon>
    </lineage>
</organism>
<keyword evidence="3" id="KW-0808">Transferase</keyword>
<evidence type="ECO:0000313" key="10">
    <source>
        <dbReference type="Proteomes" id="UP001549031"/>
    </source>
</evidence>
<dbReference type="CDD" id="cd16913">
    <property type="entry name" value="YkuD_like"/>
    <property type="match status" value="1"/>
</dbReference>
<reference evidence="9 10" key="1">
    <citation type="submission" date="2024-06" db="EMBL/GenBank/DDBJ databases">
        <title>Genomic Encyclopedia of Type Strains, Phase IV (KMG-IV): sequencing the most valuable type-strain genomes for metagenomic binning, comparative biology and taxonomic classification.</title>
        <authorList>
            <person name="Goeker M."/>
        </authorList>
    </citation>
    <scope>NUCLEOTIDE SEQUENCE [LARGE SCALE GENOMIC DNA]</scope>
    <source>
        <strain evidence="9 10">DSM 105042</strain>
    </source>
</reference>
<accession>A0ABV2H1M4</accession>
<evidence type="ECO:0000259" key="8">
    <source>
        <dbReference type="PROSITE" id="PS52029"/>
    </source>
</evidence>
<proteinExistence type="inferred from homology"/>
<dbReference type="EMBL" id="JBEPLJ010000002">
    <property type="protein sequence ID" value="MET3584440.1"/>
    <property type="molecule type" value="Genomic_DNA"/>
</dbReference>
<keyword evidence="6 7" id="KW-0961">Cell wall biogenesis/degradation</keyword>
<protein>
    <submittedName>
        <fullName evidence="9">Lipoprotein-anchoring transpeptidase ErfK/SrfK</fullName>
    </submittedName>
</protein>
<evidence type="ECO:0000256" key="4">
    <source>
        <dbReference type="ARBA" id="ARBA00022960"/>
    </source>
</evidence>
<gene>
    <name evidence="9" type="ORF">ABID21_000535</name>
</gene>
<feature type="active site" description="Nucleophile" evidence="7">
    <location>
        <position position="162"/>
    </location>
</feature>
<sequence length="187" mass="20323">MEHLGFTSVDERLAERFHMDLDLLRTLNLDANFRPGETISVAAPGEPVEGKVARIEADRKAKQVRAFSSDGKLISVYPATIGSEENPSPSGTHEVKGVAPMPVYTYRPDVNFQQGDNDEVLQIPGGPNNPVGTIWIDLSEPTYGIHGTPEPAQIDKVSSHGCVRLTNWDAEELGAMVDPGVTVEFVN</sequence>
<dbReference type="PANTHER" id="PTHR30582">
    <property type="entry name" value="L,D-TRANSPEPTIDASE"/>
    <property type="match status" value="1"/>
</dbReference>
<dbReference type="SUPFAM" id="SSF141523">
    <property type="entry name" value="L,D-transpeptidase catalytic domain-like"/>
    <property type="match status" value="1"/>
</dbReference>
<keyword evidence="5 7" id="KW-0573">Peptidoglycan synthesis</keyword>
<keyword evidence="10" id="KW-1185">Reference proteome</keyword>
<dbReference type="InterPro" id="IPR050979">
    <property type="entry name" value="LD-transpeptidase"/>
</dbReference>
<evidence type="ECO:0000256" key="2">
    <source>
        <dbReference type="ARBA" id="ARBA00005992"/>
    </source>
</evidence>
<comment type="pathway">
    <text evidence="1 7">Cell wall biogenesis; peptidoglycan biosynthesis.</text>
</comment>
<dbReference type="Gene3D" id="2.40.440.10">
    <property type="entry name" value="L,D-transpeptidase catalytic domain-like"/>
    <property type="match status" value="1"/>
</dbReference>
<keyword evidence="4 7" id="KW-0133">Cell shape</keyword>
<evidence type="ECO:0000256" key="7">
    <source>
        <dbReference type="PROSITE-ProRule" id="PRU01373"/>
    </source>
</evidence>
<comment type="similarity">
    <text evidence="2">Belongs to the YkuD family.</text>
</comment>
<dbReference type="InterPro" id="IPR005490">
    <property type="entry name" value="LD_TPept_cat_dom"/>
</dbReference>
<dbReference type="Proteomes" id="UP001549031">
    <property type="component" value="Unassembled WGS sequence"/>
</dbReference>
<feature type="active site" description="Proton donor/acceptor" evidence="7">
    <location>
        <position position="146"/>
    </location>
</feature>
<feature type="domain" description="L,D-TPase catalytic" evidence="8">
    <location>
        <begin position="53"/>
        <end position="186"/>
    </location>
</feature>
<evidence type="ECO:0000256" key="6">
    <source>
        <dbReference type="ARBA" id="ARBA00023316"/>
    </source>
</evidence>
<dbReference type="PANTHER" id="PTHR30582:SF30">
    <property type="entry name" value="BLR4375 PROTEIN"/>
    <property type="match status" value="1"/>
</dbReference>
<dbReference type="InterPro" id="IPR038063">
    <property type="entry name" value="Transpep_catalytic_dom"/>
</dbReference>
<dbReference type="PROSITE" id="PS52029">
    <property type="entry name" value="LD_TPASE"/>
    <property type="match status" value="1"/>
</dbReference>
<comment type="caution">
    <text evidence="9">The sequence shown here is derived from an EMBL/GenBank/DDBJ whole genome shotgun (WGS) entry which is preliminary data.</text>
</comment>
<keyword evidence="9" id="KW-0449">Lipoprotein</keyword>
<evidence type="ECO:0000313" key="9">
    <source>
        <dbReference type="EMBL" id="MET3584440.1"/>
    </source>
</evidence>
<dbReference type="Pfam" id="PF03734">
    <property type="entry name" value="YkuD"/>
    <property type="match status" value="1"/>
</dbReference>